<keyword evidence="3" id="KW-1185">Reference proteome</keyword>
<evidence type="ECO:0000313" key="2">
    <source>
        <dbReference type="EMBL" id="MDQ0161867.1"/>
    </source>
</evidence>
<dbReference type="EMBL" id="JAUSTR010000001">
    <property type="protein sequence ID" value="MDQ0161867.1"/>
    <property type="molecule type" value="Genomic_DNA"/>
</dbReference>
<evidence type="ECO:0000256" key="1">
    <source>
        <dbReference type="SAM" id="SignalP"/>
    </source>
</evidence>
<comment type="caution">
    <text evidence="2">The sequence shown here is derived from an EMBL/GenBank/DDBJ whole genome shotgun (WGS) entry which is preliminary data.</text>
</comment>
<dbReference type="Proteomes" id="UP001225646">
    <property type="component" value="Unassembled WGS sequence"/>
</dbReference>
<dbReference type="SUPFAM" id="SSF53822">
    <property type="entry name" value="Periplasmic binding protein-like I"/>
    <property type="match status" value="1"/>
</dbReference>
<feature type="chain" id="PRO_5045449352" evidence="1">
    <location>
        <begin position="26"/>
        <end position="81"/>
    </location>
</feature>
<feature type="signal peptide" evidence="1">
    <location>
        <begin position="1"/>
        <end position="25"/>
    </location>
</feature>
<organism evidence="2 3">
    <name type="scientific">Aeribacillus alveayuensis</name>
    <dbReference type="NCBI Taxonomy" id="279215"/>
    <lineage>
        <taxon>Bacteria</taxon>
        <taxon>Bacillati</taxon>
        <taxon>Bacillota</taxon>
        <taxon>Bacilli</taxon>
        <taxon>Bacillales</taxon>
        <taxon>Bacillaceae</taxon>
        <taxon>Aeribacillus</taxon>
    </lineage>
</organism>
<dbReference type="RefSeq" id="WP_419151423.1">
    <property type="nucleotide sequence ID" value="NZ_JAUSTR010000001.1"/>
</dbReference>
<keyword evidence="1" id="KW-0732">Signal</keyword>
<name>A0ABT9VLX5_9BACI</name>
<gene>
    <name evidence="2" type="ORF">J2S06_000937</name>
</gene>
<proteinExistence type="predicted"/>
<accession>A0ABT9VLX5</accession>
<dbReference type="Gene3D" id="3.40.50.2300">
    <property type="match status" value="1"/>
</dbReference>
<dbReference type="PROSITE" id="PS51257">
    <property type="entry name" value="PROKAR_LIPOPROTEIN"/>
    <property type="match status" value="1"/>
</dbReference>
<reference evidence="2 3" key="1">
    <citation type="submission" date="2023-07" db="EMBL/GenBank/DDBJ databases">
        <title>Genomic Encyclopedia of Type Strains, Phase IV (KMG-IV): sequencing the most valuable type-strain genomes for metagenomic binning, comparative biology and taxonomic classification.</title>
        <authorList>
            <person name="Goeker M."/>
        </authorList>
    </citation>
    <scope>NUCLEOTIDE SEQUENCE [LARGE SCALE GENOMIC DNA]</scope>
    <source>
        <strain evidence="2 3">DSM 19092</strain>
    </source>
</reference>
<protein>
    <submittedName>
        <fullName evidence="2">ABC-type branched-subunit amino acid transport system substrate-binding protein</fullName>
    </submittedName>
</protein>
<evidence type="ECO:0000313" key="3">
    <source>
        <dbReference type="Proteomes" id="UP001225646"/>
    </source>
</evidence>
<dbReference type="InterPro" id="IPR028082">
    <property type="entry name" value="Peripla_BP_I"/>
</dbReference>
<sequence length="81" mass="9015">MKNFKKSWIIVFILMFLLSACSGGAINTATSDEKKEEKELIKIGALLPTTGVYASLGENLLNGMNLYFEENNWEVAGKKLK</sequence>